<comment type="caution">
    <text evidence="2">The sequence shown here is derived from an EMBL/GenBank/DDBJ whole genome shotgun (WGS) entry which is preliminary data.</text>
</comment>
<keyword evidence="3" id="KW-1185">Reference proteome</keyword>
<feature type="region of interest" description="Disordered" evidence="1">
    <location>
        <begin position="1"/>
        <end position="32"/>
    </location>
</feature>
<dbReference type="AlphaFoldDB" id="A0ABD2K885"/>
<sequence length="122" mass="12991">MLNNGTENAATVADGTPNKDKKLPQTTGGGEANVTPFWVCACCCLNTIHSFFYPPAGDSPRRPSDQSAISGRNSRAVRPSDRWAGDGAKSAAVSMTQKFVDDHRPMAEGRNLCAHNAKIGDK</sequence>
<accession>A0ABD2K885</accession>
<name>A0ABD2K885_9BILA</name>
<proteinExistence type="predicted"/>
<protein>
    <submittedName>
        <fullName evidence="2">Uncharacterized protein</fullName>
    </submittedName>
</protein>
<organism evidence="2 3">
    <name type="scientific">Heterodera trifolii</name>
    <dbReference type="NCBI Taxonomy" id="157864"/>
    <lineage>
        <taxon>Eukaryota</taxon>
        <taxon>Metazoa</taxon>
        <taxon>Ecdysozoa</taxon>
        <taxon>Nematoda</taxon>
        <taxon>Chromadorea</taxon>
        <taxon>Rhabditida</taxon>
        <taxon>Tylenchina</taxon>
        <taxon>Tylenchomorpha</taxon>
        <taxon>Tylenchoidea</taxon>
        <taxon>Heteroderidae</taxon>
        <taxon>Heteroderinae</taxon>
        <taxon>Heterodera</taxon>
    </lineage>
</organism>
<dbReference type="Proteomes" id="UP001620626">
    <property type="component" value="Unassembled WGS sequence"/>
</dbReference>
<evidence type="ECO:0000313" key="3">
    <source>
        <dbReference type="Proteomes" id="UP001620626"/>
    </source>
</evidence>
<feature type="region of interest" description="Disordered" evidence="1">
    <location>
        <begin position="55"/>
        <end position="89"/>
    </location>
</feature>
<gene>
    <name evidence="2" type="ORF">niasHT_024538</name>
</gene>
<evidence type="ECO:0000256" key="1">
    <source>
        <dbReference type="SAM" id="MobiDB-lite"/>
    </source>
</evidence>
<dbReference type="EMBL" id="JBICBT010000819">
    <property type="protein sequence ID" value="KAL3098784.1"/>
    <property type="molecule type" value="Genomic_DNA"/>
</dbReference>
<evidence type="ECO:0000313" key="2">
    <source>
        <dbReference type="EMBL" id="KAL3098784.1"/>
    </source>
</evidence>
<reference evidence="2 3" key="1">
    <citation type="submission" date="2024-10" db="EMBL/GenBank/DDBJ databases">
        <authorList>
            <person name="Kim D."/>
        </authorList>
    </citation>
    <scope>NUCLEOTIDE SEQUENCE [LARGE SCALE GENOMIC DNA]</scope>
    <source>
        <strain evidence="2">BH-2024</strain>
    </source>
</reference>